<dbReference type="Proteomes" id="UP001152531">
    <property type="component" value="Unassembled WGS sequence"/>
</dbReference>
<protein>
    <submittedName>
        <fullName evidence="1">Membrane-anchored lipid-binding protein Lam5p</fullName>
    </submittedName>
</protein>
<proteinExistence type="predicted"/>
<keyword evidence="2" id="KW-1185">Reference proteome</keyword>
<evidence type="ECO:0000313" key="2">
    <source>
        <dbReference type="Proteomes" id="UP001152531"/>
    </source>
</evidence>
<name>A0ACA9YEN9_9ASCO</name>
<evidence type="ECO:0000313" key="1">
    <source>
        <dbReference type="EMBL" id="CAH6723555.1"/>
    </source>
</evidence>
<sequence>MSDYDDEDAWSYSFPPSSDSLPLNKDANTADSNDKSDKPDLNKIDEKLNNLSATSPASGLGIDILKANTANGNNNGNTNGTSNVNGLMRTGSASPSIGSLPLQSPFLSKSTPANPLTTKEDASSIISKDSKNSNALSSLELTQEDSLVDKLLESPKKSYFTRPNSSISNTTVLDHKRTNTASEIGLGLEKSPQIIAYRKSRRTTSEGNYEELDVNSTPPEKFDNKLYVDEKFKDTKYRYTTIKRNTDYHQLFRSLDLTDRLLDDFACALSREILLQGRIYISETYICFNSSLLGWITNLIIEMDDIVRFEKRATAGIFPNGIMIETKDTKHVFASFISRDSTFDFMKTVWEKTTGRKMTEADPNAEGDNDDSDDDSKVRSFIMSLDGDDEAEKPNPVIEGDGLISDEDSDSKPQPSTNNIEIVKFKADSVYKNNGPEIHKPTEIDDAINENEIELCNEVIEAPMGMVFEILFGDNSQPWFEKFLNDHDSDELTGFGKFPSQDKNQSRNYTYKKSLGYSIGPKSTICQVEEVIEHLNFEKSILVTTVTKTPDVPSGNSFSVKNIYRFSWGKKNTTNLQISFFIEWTGRSWIKNIIEKSTLTGQTDSCKDLIVSLKKEIEDNTTSVSQPSTIEISELEKSTTPEPKPVEVKPEPVATFSTNTLLRNNIVFVCYLIVAFLAIIIVLQLLNFRINSENNILIKQQITINKLLIELLKQNANVGHIIETYEFNEL</sequence>
<reference evidence="1" key="1">
    <citation type="submission" date="2022-06" db="EMBL/GenBank/DDBJ databases">
        <authorList>
            <person name="Legras J.-L."/>
            <person name="Devillers H."/>
            <person name="Grondin C."/>
        </authorList>
    </citation>
    <scope>NUCLEOTIDE SEQUENCE</scope>
    <source>
        <strain evidence="1">CLIB 1444</strain>
    </source>
</reference>
<comment type="caution">
    <text evidence="1">The sequence shown here is derived from an EMBL/GenBank/DDBJ whole genome shotgun (WGS) entry which is preliminary data.</text>
</comment>
<accession>A0ACA9YEN9</accession>
<organism evidence="1 2">
    <name type="scientific">[Candida] jaroonii</name>
    <dbReference type="NCBI Taxonomy" id="467808"/>
    <lineage>
        <taxon>Eukaryota</taxon>
        <taxon>Fungi</taxon>
        <taxon>Dikarya</taxon>
        <taxon>Ascomycota</taxon>
        <taxon>Saccharomycotina</taxon>
        <taxon>Pichiomycetes</taxon>
        <taxon>Debaryomycetaceae</taxon>
        <taxon>Yamadazyma</taxon>
    </lineage>
</organism>
<dbReference type="EMBL" id="CALSDN010000016">
    <property type="protein sequence ID" value="CAH6723555.1"/>
    <property type="molecule type" value="Genomic_DNA"/>
</dbReference>
<gene>
    <name evidence="1" type="ORF">CLIB1444_16S01420</name>
</gene>